<sequence length="1334" mass="148092">MSCSLLSLISHGHSFIIFPGDAPLAGPAGPAWTARPHARISQMIRLTGFERYVRSLRSGGLLPNKPMAALLLPGQREAEGIATGQVQEDLSGPSPALKQSLQNPSDRPSALEHRSNLWSSIRAAPGFPGGFSDWWLTRENRLQGDPSTVPLACPAQSVVEILFLSFQANFRAFERSLLGQRRAAAVERRHKSPALIFNDLRLPGKAPVESLVETCSATIAEVLSDEAAVETTDPANWKPDLPFTCDGLPLHVLHSEEDKLWVMDATPLAPGMQVEQKRLVGSLLEIFSEFGAEWGKRWMKHEGVDAQQWRHLAEAVVAFAPFPELRLEPITAVRWRRALLEKSPHCAPGPDNLSREDLLAFPACLTSQLLDLLNEAESSGRWPQQLLDGIISSLEKVPGASKVSQYRPICVLSLVYRTWASIRTKDALCHLAQHAPPGLLGNIPGFSASDAWCTLLLQVEESHHSGTSLFGLSADLIKAYNTLPRLPVAAFAKVCGIPDGILTPWLSALCQLRRHFKVRGSVGPPILSSTGFAEGDPLSCLAMAVVNIAYHFSFASTPGVGRALSYVDNWHAIGRTVDELQASHAAINDFARAWDLPIDTEKTVFWCTHTKGRQKLRDAGFRVTLDFRELGAHLRSSKRGTNFTQTDRIRALEAKWPLLRDSLAPLEQKIGALSSAAWPAAFHAVSAVSVGNCHFVRLRSAAIFGLGLRAPGANPMLQLSLTGHPLSDPEFFVLQSSFRDAKFLAGPEALTPLLDQAACATGPPHGPAALLLARANSVGIYWDVAESAFCDNWGQIYLWEISWPELLDRLARMWQIRVQHQLSTRHTFAGLESCDPLLTRVAFKSFPRSTQGLLRVSMNGTFFTCDALCHAGQADSPNCSFCGASDSIRHRLLECPHFQNERDACEMDRHQLLELAPAQLLHCWAPSFPGMDSLRIALAALPFHFQDFHPHPEWNAYHLFVDGSCLRLDAPALRLASWAVTIAPLGDFAPPVPVADGLVPGLLQSAYRAELCAMVSALLFAVRKARRVWIWSDCLGVVSKVRRWLQGSWRPTQRTRHFDLWRCILPYLLDLQPLVHVCKVTSHLDPALEATVGDEWCAYRNNQVDSAAANAQLARESSFWEIWEAFCSHWDREVRIAKDVMALHVRVGHKAVVTRQPLVFSTPATEAIPCELADLGHFSMERGQKLLRRYGEAAIRKLEQWSALLRSQEEPVRWVSTVQLFLGFAMRFGLPQVLRDGVWVDLSDIVNGRLVQIPIAVRIRWFARQLREFAASSQSSWRSKECRPHSVALQVKMTCFPIQWPSDLHREVEQFLTRHLPGGVVSGNSRAWRQMPLP</sequence>
<dbReference type="SUPFAM" id="SSF53098">
    <property type="entry name" value="Ribonuclease H-like"/>
    <property type="match status" value="1"/>
</dbReference>
<dbReference type="EMBL" id="CAJNIZ010045222">
    <property type="protein sequence ID" value="CAE7714215.1"/>
    <property type="molecule type" value="Genomic_DNA"/>
</dbReference>
<evidence type="ECO:0000313" key="2">
    <source>
        <dbReference type="EMBL" id="CAE7714215.1"/>
    </source>
</evidence>
<protein>
    <recommendedName>
        <fullName evidence="4">RNase H type-1 domain-containing protein</fullName>
    </recommendedName>
</protein>
<proteinExistence type="predicted"/>
<gene>
    <name evidence="2" type="ORF">SPIL2461_LOCUS20270</name>
</gene>
<evidence type="ECO:0000313" key="3">
    <source>
        <dbReference type="Proteomes" id="UP000649617"/>
    </source>
</evidence>
<dbReference type="Gene3D" id="3.30.420.10">
    <property type="entry name" value="Ribonuclease H-like superfamily/Ribonuclease H"/>
    <property type="match status" value="1"/>
</dbReference>
<dbReference type="CDD" id="cd06222">
    <property type="entry name" value="RNase_H_like"/>
    <property type="match status" value="1"/>
</dbReference>
<dbReference type="InterPro" id="IPR036397">
    <property type="entry name" value="RNaseH_sf"/>
</dbReference>
<name>A0A812XAH7_SYMPI</name>
<feature type="compositionally biased region" description="Polar residues" evidence="1">
    <location>
        <begin position="97"/>
        <end position="106"/>
    </location>
</feature>
<reference evidence="2" key="1">
    <citation type="submission" date="2021-02" db="EMBL/GenBank/DDBJ databases">
        <authorList>
            <person name="Dougan E. K."/>
            <person name="Rhodes N."/>
            <person name="Thang M."/>
            <person name="Chan C."/>
        </authorList>
    </citation>
    <scope>NUCLEOTIDE SEQUENCE</scope>
</reference>
<dbReference type="InterPro" id="IPR012337">
    <property type="entry name" value="RNaseH-like_sf"/>
</dbReference>
<dbReference type="Proteomes" id="UP000649617">
    <property type="component" value="Unassembled WGS sequence"/>
</dbReference>
<dbReference type="OrthoDB" id="447571at2759"/>
<dbReference type="GO" id="GO:0003676">
    <property type="term" value="F:nucleic acid binding"/>
    <property type="evidence" value="ECO:0007669"/>
    <property type="project" value="InterPro"/>
</dbReference>
<evidence type="ECO:0000256" key="1">
    <source>
        <dbReference type="SAM" id="MobiDB-lite"/>
    </source>
</evidence>
<organism evidence="2 3">
    <name type="scientific">Symbiodinium pilosum</name>
    <name type="common">Dinoflagellate</name>
    <dbReference type="NCBI Taxonomy" id="2952"/>
    <lineage>
        <taxon>Eukaryota</taxon>
        <taxon>Sar</taxon>
        <taxon>Alveolata</taxon>
        <taxon>Dinophyceae</taxon>
        <taxon>Suessiales</taxon>
        <taxon>Symbiodiniaceae</taxon>
        <taxon>Symbiodinium</taxon>
    </lineage>
</organism>
<feature type="region of interest" description="Disordered" evidence="1">
    <location>
        <begin position="87"/>
        <end position="112"/>
    </location>
</feature>
<keyword evidence="3" id="KW-1185">Reference proteome</keyword>
<accession>A0A812XAH7</accession>
<comment type="caution">
    <text evidence="2">The sequence shown here is derived from an EMBL/GenBank/DDBJ whole genome shotgun (WGS) entry which is preliminary data.</text>
</comment>
<evidence type="ECO:0008006" key="4">
    <source>
        <dbReference type="Google" id="ProtNLM"/>
    </source>
</evidence>
<dbReference type="InterPro" id="IPR044730">
    <property type="entry name" value="RNase_H-like_dom_plant"/>
</dbReference>